<organism evidence="9">
    <name type="scientific">Selaginella moellendorffii</name>
    <name type="common">Spikemoss</name>
    <dbReference type="NCBI Taxonomy" id="88036"/>
    <lineage>
        <taxon>Eukaryota</taxon>
        <taxon>Viridiplantae</taxon>
        <taxon>Streptophyta</taxon>
        <taxon>Embryophyta</taxon>
        <taxon>Tracheophyta</taxon>
        <taxon>Lycopodiopsida</taxon>
        <taxon>Selaginellales</taxon>
        <taxon>Selaginellaceae</taxon>
        <taxon>Selaginella</taxon>
    </lineage>
</organism>
<dbReference type="InParanoid" id="D8RFU8"/>
<protein>
    <recommendedName>
        <fullName evidence="2">peptide-methionine (S)-S-oxide reductase</fullName>
        <ecNumber evidence="2">1.8.4.11</ecNumber>
    </recommendedName>
    <alternativeName>
        <fullName evidence="5">Peptide-methionine (S)-S-oxide reductase</fullName>
    </alternativeName>
    <alternativeName>
        <fullName evidence="4">Protein-methionine-S-oxide reductase</fullName>
    </alternativeName>
</protein>
<gene>
    <name evidence="8" type="ORF">SELMODRAFT_227932</name>
</gene>
<dbReference type="AlphaFoldDB" id="D8RFU8"/>
<keyword evidence="3" id="KW-0560">Oxidoreductase</keyword>
<dbReference type="KEGG" id="smo:SELMODRAFT_227932"/>
<dbReference type="EC" id="1.8.4.11" evidence="2"/>
<evidence type="ECO:0000256" key="6">
    <source>
        <dbReference type="SAM" id="MobiDB-lite"/>
    </source>
</evidence>
<dbReference type="OrthoDB" id="77405at2759"/>
<dbReference type="EMBL" id="GL377578">
    <property type="protein sequence ID" value="EFJ28926.1"/>
    <property type="molecule type" value="Genomic_DNA"/>
</dbReference>
<dbReference type="Proteomes" id="UP000001514">
    <property type="component" value="Unassembled WGS sequence"/>
</dbReference>
<comment type="similarity">
    <text evidence="1">Belongs to the MsrA Met sulfoxide reductase family.</text>
</comment>
<evidence type="ECO:0000256" key="3">
    <source>
        <dbReference type="ARBA" id="ARBA00023002"/>
    </source>
</evidence>
<dbReference type="Gene3D" id="3.30.1060.10">
    <property type="entry name" value="Peptide methionine sulphoxide reductase MsrA"/>
    <property type="match status" value="1"/>
</dbReference>
<name>D8RFU8_SELML</name>
<dbReference type="PANTHER" id="PTHR42799">
    <property type="entry name" value="MITOCHONDRIAL PEPTIDE METHIONINE SULFOXIDE REDUCTASE"/>
    <property type="match status" value="1"/>
</dbReference>
<dbReference type="InterPro" id="IPR036509">
    <property type="entry name" value="Met_Sox_Rdtase_MsrA_sf"/>
</dbReference>
<reference evidence="8 9" key="1">
    <citation type="journal article" date="2011" name="Science">
        <title>The Selaginella genome identifies genetic changes associated with the evolution of vascular plants.</title>
        <authorList>
            <person name="Banks J.A."/>
            <person name="Nishiyama T."/>
            <person name="Hasebe M."/>
            <person name="Bowman J.L."/>
            <person name="Gribskov M."/>
            <person name="dePamphilis C."/>
            <person name="Albert V.A."/>
            <person name="Aono N."/>
            <person name="Aoyama T."/>
            <person name="Ambrose B.A."/>
            <person name="Ashton N.W."/>
            <person name="Axtell M.J."/>
            <person name="Barker E."/>
            <person name="Barker M.S."/>
            <person name="Bennetzen J.L."/>
            <person name="Bonawitz N.D."/>
            <person name="Chapple C."/>
            <person name="Cheng C."/>
            <person name="Correa L.G."/>
            <person name="Dacre M."/>
            <person name="DeBarry J."/>
            <person name="Dreyer I."/>
            <person name="Elias M."/>
            <person name="Engstrom E.M."/>
            <person name="Estelle M."/>
            <person name="Feng L."/>
            <person name="Finet C."/>
            <person name="Floyd S.K."/>
            <person name="Frommer W.B."/>
            <person name="Fujita T."/>
            <person name="Gramzow L."/>
            <person name="Gutensohn M."/>
            <person name="Harholt J."/>
            <person name="Hattori M."/>
            <person name="Heyl A."/>
            <person name="Hirai T."/>
            <person name="Hiwatashi Y."/>
            <person name="Ishikawa M."/>
            <person name="Iwata M."/>
            <person name="Karol K.G."/>
            <person name="Koehler B."/>
            <person name="Kolukisaoglu U."/>
            <person name="Kubo M."/>
            <person name="Kurata T."/>
            <person name="Lalonde S."/>
            <person name="Li K."/>
            <person name="Li Y."/>
            <person name="Litt A."/>
            <person name="Lyons E."/>
            <person name="Manning G."/>
            <person name="Maruyama T."/>
            <person name="Michael T.P."/>
            <person name="Mikami K."/>
            <person name="Miyazaki S."/>
            <person name="Morinaga S."/>
            <person name="Murata T."/>
            <person name="Mueller-Roeber B."/>
            <person name="Nelson D.R."/>
            <person name="Obara M."/>
            <person name="Oguri Y."/>
            <person name="Olmstead R.G."/>
            <person name="Onodera N."/>
            <person name="Petersen B.L."/>
            <person name="Pils B."/>
            <person name="Prigge M."/>
            <person name="Rensing S.A."/>
            <person name="Riano-Pachon D.M."/>
            <person name="Roberts A.W."/>
            <person name="Sato Y."/>
            <person name="Scheller H.V."/>
            <person name="Schulz B."/>
            <person name="Schulz C."/>
            <person name="Shakirov E.V."/>
            <person name="Shibagaki N."/>
            <person name="Shinohara N."/>
            <person name="Shippen D.E."/>
            <person name="Soerensen I."/>
            <person name="Sotooka R."/>
            <person name="Sugimoto N."/>
            <person name="Sugita M."/>
            <person name="Sumikawa N."/>
            <person name="Tanurdzic M."/>
            <person name="Theissen G."/>
            <person name="Ulvskov P."/>
            <person name="Wakazuki S."/>
            <person name="Weng J.K."/>
            <person name="Willats W.W."/>
            <person name="Wipf D."/>
            <person name="Wolf P.G."/>
            <person name="Yang L."/>
            <person name="Zimmer A.D."/>
            <person name="Zhu Q."/>
            <person name="Mitros T."/>
            <person name="Hellsten U."/>
            <person name="Loque D."/>
            <person name="Otillar R."/>
            <person name="Salamov A."/>
            <person name="Schmutz J."/>
            <person name="Shapiro H."/>
            <person name="Lindquist E."/>
            <person name="Lucas S."/>
            <person name="Rokhsar D."/>
            <person name="Grigoriev I.V."/>
        </authorList>
    </citation>
    <scope>NUCLEOTIDE SEQUENCE [LARGE SCALE GENOMIC DNA]</scope>
</reference>
<feature type="region of interest" description="Disordered" evidence="6">
    <location>
        <begin position="144"/>
        <end position="166"/>
    </location>
</feature>
<dbReference type="HOGENOM" id="CLU_031040_10_2_1"/>
<dbReference type="GO" id="GO:0034599">
    <property type="term" value="P:cellular response to oxidative stress"/>
    <property type="evidence" value="ECO:0000318"/>
    <property type="project" value="GO_Central"/>
</dbReference>
<dbReference type="GO" id="GO:0008113">
    <property type="term" value="F:peptide-methionine (S)-S-oxide reductase activity"/>
    <property type="evidence" value="ECO:0000318"/>
    <property type="project" value="GO_Central"/>
</dbReference>
<dbReference type="FunFam" id="3.30.1060.10:FF:000002">
    <property type="entry name" value="Peptide methionine sulfoxide reductase"/>
    <property type="match status" value="1"/>
</dbReference>
<keyword evidence="9" id="KW-1185">Reference proteome</keyword>
<evidence type="ECO:0000256" key="2">
    <source>
        <dbReference type="ARBA" id="ARBA00012502"/>
    </source>
</evidence>
<dbReference type="Gramene" id="EFJ28926">
    <property type="protein sequence ID" value="EFJ28926"/>
    <property type="gene ID" value="SELMODRAFT_227932"/>
</dbReference>
<dbReference type="SUPFAM" id="SSF55068">
    <property type="entry name" value="Peptide methionine sulfoxide reductase"/>
    <property type="match status" value="1"/>
</dbReference>
<evidence type="ECO:0000313" key="8">
    <source>
        <dbReference type="EMBL" id="EFJ28926.1"/>
    </source>
</evidence>
<evidence type="ECO:0000259" key="7">
    <source>
        <dbReference type="Pfam" id="PF01625"/>
    </source>
</evidence>
<dbReference type="PANTHER" id="PTHR42799:SF26">
    <property type="entry name" value="PEPTIDE-METHIONINE (S)-S-OXIDE REDUCTASE"/>
    <property type="match status" value="1"/>
</dbReference>
<dbReference type="OMA" id="LFWESHD"/>
<dbReference type="InterPro" id="IPR050162">
    <property type="entry name" value="MsrA_MetSO_reductase"/>
</dbReference>
<dbReference type="NCBIfam" id="TIGR00401">
    <property type="entry name" value="msrA"/>
    <property type="match status" value="1"/>
</dbReference>
<accession>D8RFU8</accession>
<dbReference type="STRING" id="88036.D8RFU8"/>
<feature type="domain" description="Peptide methionine sulphoxide reductase MsrA" evidence="7">
    <location>
        <begin position="2"/>
        <end position="145"/>
    </location>
</feature>
<evidence type="ECO:0000256" key="5">
    <source>
        <dbReference type="ARBA" id="ARBA00030643"/>
    </source>
</evidence>
<dbReference type="InterPro" id="IPR002569">
    <property type="entry name" value="Met_Sox_Rdtase_MsrA_dom"/>
</dbReference>
<dbReference type="eggNOG" id="KOG1635">
    <property type="taxonomic scope" value="Eukaryota"/>
</dbReference>
<evidence type="ECO:0000256" key="1">
    <source>
        <dbReference type="ARBA" id="ARBA00005591"/>
    </source>
</evidence>
<sequence>MATFAAGCFWSVELAFQRIPGVIKTTVGYTQGSKESPTYHDVCTGRTGHAEAVLVEYDPKEVSYTALLDAFWKKHDPTQADGQGNDLGSQYRSGIYFHTPEQEKLAKQSLEQEQQRLGKKIVTELLPATTFYPAEDYHQQYLEKGGRGGRKQSAAKGCTDPIRCYG</sequence>
<evidence type="ECO:0000256" key="4">
    <source>
        <dbReference type="ARBA" id="ARBA00030273"/>
    </source>
</evidence>
<dbReference type="HAMAP" id="MF_01401">
    <property type="entry name" value="MsrA"/>
    <property type="match status" value="1"/>
</dbReference>
<proteinExistence type="inferred from homology"/>
<dbReference type="GO" id="GO:0005737">
    <property type="term" value="C:cytoplasm"/>
    <property type="evidence" value="ECO:0000318"/>
    <property type="project" value="GO_Central"/>
</dbReference>
<evidence type="ECO:0000313" key="9">
    <source>
        <dbReference type="Proteomes" id="UP000001514"/>
    </source>
</evidence>
<dbReference type="Pfam" id="PF01625">
    <property type="entry name" value="PMSR"/>
    <property type="match status" value="1"/>
</dbReference>